<comment type="caution">
    <text evidence="2">The sequence shown here is derived from an EMBL/GenBank/DDBJ whole genome shotgun (WGS) entry which is preliminary data.</text>
</comment>
<reference evidence="2" key="1">
    <citation type="submission" date="2020-08" db="EMBL/GenBank/DDBJ databases">
        <title>Ramlibacter sp. GTP1 16S ribosomal RNA gene genome sequencing and assembly.</title>
        <authorList>
            <person name="Kang M."/>
        </authorList>
    </citation>
    <scope>NUCLEOTIDE SEQUENCE</scope>
    <source>
        <strain evidence="2">GTP1</strain>
    </source>
</reference>
<proteinExistence type="predicted"/>
<feature type="compositionally biased region" description="Basic and acidic residues" evidence="1">
    <location>
        <begin position="15"/>
        <end position="32"/>
    </location>
</feature>
<dbReference type="EMBL" id="JACORU010000012">
    <property type="protein sequence ID" value="MBC5767780.1"/>
    <property type="molecule type" value="Genomic_DNA"/>
</dbReference>
<evidence type="ECO:0000256" key="1">
    <source>
        <dbReference type="SAM" id="MobiDB-lite"/>
    </source>
</evidence>
<keyword evidence="3" id="KW-1185">Reference proteome</keyword>
<dbReference type="RefSeq" id="WP_187084260.1">
    <property type="nucleotide sequence ID" value="NZ_JACORU010000012.1"/>
</dbReference>
<evidence type="ECO:0000313" key="3">
    <source>
        <dbReference type="Proteomes" id="UP000596827"/>
    </source>
</evidence>
<feature type="compositionally biased region" description="Basic and acidic residues" evidence="1">
    <location>
        <begin position="614"/>
        <end position="639"/>
    </location>
</feature>
<feature type="compositionally biased region" description="Polar residues" evidence="1">
    <location>
        <begin position="1"/>
        <end position="14"/>
    </location>
</feature>
<accession>A0A923S4Q9</accession>
<name>A0A923S4Q9_9BURK</name>
<dbReference type="Proteomes" id="UP000596827">
    <property type="component" value="Unassembled WGS sequence"/>
</dbReference>
<gene>
    <name evidence="2" type="ORF">H8R02_25165</name>
</gene>
<feature type="region of interest" description="Disordered" evidence="1">
    <location>
        <begin position="1"/>
        <end position="52"/>
    </location>
</feature>
<evidence type="ECO:0000313" key="2">
    <source>
        <dbReference type="EMBL" id="MBC5767780.1"/>
    </source>
</evidence>
<organism evidence="2 3">
    <name type="scientific">Ramlibacter albus</name>
    <dbReference type="NCBI Taxonomy" id="2079448"/>
    <lineage>
        <taxon>Bacteria</taxon>
        <taxon>Pseudomonadati</taxon>
        <taxon>Pseudomonadota</taxon>
        <taxon>Betaproteobacteria</taxon>
        <taxon>Burkholderiales</taxon>
        <taxon>Comamonadaceae</taxon>
        <taxon>Ramlibacter</taxon>
    </lineage>
</organism>
<protein>
    <submittedName>
        <fullName evidence="2">Uncharacterized protein</fullName>
    </submittedName>
</protein>
<dbReference type="AlphaFoldDB" id="A0A923S4Q9"/>
<feature type="compositionally biased region" description="Basic and acidic residues" evidence="1">
    <location>
        <begin position="597"/>
        <end position="606"/>
    </location>
</feature>
<sequence>MKVTGAQKSPQTTRTHGEDKADKPAPKAHEAGFSRPPAREPAPLAPLRIWPRDDTAPSASAHKYSLAQMEAVVQEAFRTGKHYIDFVDGIVSCGSEKRLDLNSPLHMDRLYQNLFQHLLHNRPPQAWRPRDRLAWQDCATRYVTALVVRCTHRCRADKTACGALKLGEFMVLKKDLAAATGLPCAEFRAQEDKLSLGLPAGTDTSTEIGITLQRLRAMQANLDAAHMANLDCWMCAIDQAFYEMVTTQEPPHSPPFTREDLQEVLGRMACNEKLLEAAPTGMMRALRRDPSLSDDLLAHLDWVLDCYENVDLTSIGVASFMPAASATALMLLLPPGKLQQLVVSHDDVNWIVKQVFLFLGHLSRCRWGAEHNAAVQSGDDVMLGIARLAVRFTEEGRRDFFDCLMEPALALRANADRLEELLRVRDQLRLAGEDAGFDDEPIGELLDHFVPQAPLALGVGSPVRAALIEWHASAAALAATPAAATGTRTSALGAMGEPVATATATATAAASTAASTAATSTAATGATPVAMAPGLKKKWQQFKVAKAARERTAAAAGDSQTARPVETKAPAKGTPREKAKGKAGLPEKYAPQPGAKKRFDAKDHNHPQNLKALPKSEARRRLQSMRDRTGRFADNERVHAHQTKHKPNNSSVPDVD</sequence>
<feature type="region of interest" description="Disordered" evidence="1">
    <location>
        <begin position="550"/>
        <end position="656"/>
    </location>
</feature>